<dbReference type="PANTHER" id="PTHR42718:SF43">
    <property type="entry name" value="LINCOMYCIN RESISTANCE PROTEIN LMRB"/>
    <property type="match status" value="1"/>
</dbReference>
<proteinExistence type="predicted"/>
<dbReference type="PANTHER" id="PTHR42718">
    <property type="entry name" value="MAJOR FACILITATOR SUPERFAMILY MULTIDRUG TRANSPORTER MFSC"/>
    <property type="match status" value="1"/>
</dbReference>
<dbReference type="Gene3D" id="1.20.1250.20">
    <property type="entry name" value="MFS general substrate transporter like domains"/>
    <property type="match status" value="1"/>
</dbReference>
<feature type="transmembrane region" description="Helical" evidence="7">
    <location>
        <begin position="57"/>
        <end position="80"/>
    </location>
</feature>
<keyword evidence="4 7" id="KW-0812">Transmembrane</keyword>
<dbReference type="InterPro" id="IPR036259">
    <property type="entry name" value="MFS_trans_sf"/>
</dbReference>
<dbReference type="NCBIfam" id="TIGR00711">
    <property type="entry name" value="efflux_EmrB"/>
    <property type="match status" value="1"/>
</dbReference>
<dbReference type="InterPro" id="IPR020846">
    <property type="entry name" value="MFS_dom"/>
</dbReference>
<comment type="caution">
    <text evidence="9">The sequence shown here is derived from an EMBL/GenBank/DDBJ whole genome shotgun (WGS) entry which is preliminary data.</text>
</comment>
<evidence type="ECO:0000256" key="3">
    <source>
        <dbReference type="ARBA" id="ARBA00022475"/>
    </source>
</evidence>
<feature type="transmembrane region" description="Helical" evidence="7">
    <location>
        <begin position="208"/>
        <end position="229"/>
    </location>
</feature>
<keyword evidence="10" id="KW-1185">Reference proteome</keyword>
<feature type="transmembrane region" description="Helical" evidence="7">
    <location>
        <begin position="277"/>
        <end position="301"/>
    </location>
</feature>
<accession>W4QPH1</accession>
<sequence>MNANNVETSETISEGEFKRIPIMVSLIIGVFFAILNETLLNVAYVQLMNDFGVTTSTIQWLTTGFLLVVGILIPITALILQWFTTRQIFLGAMSIFAVGTLICAFAPNFPLLLIGRLVQAVGTGLLIPVMMNTVLVLFPKEKRGSAMGMVSLVIMVAPAIGPTLSGIIVEMFHWRFLFIFVLPFIAFSLVFAFIYLKNITKLTKPKVDIPSIVFSTLGFGGIVFGFSQAGKGTAGWSHPEVYLFIVVGIISLIIFVKRQLQLKEPMLDVRAFRFPMFTLATILTVVLMMTLFSTFIILPLFLQQGLLFTAFATGLAFLPGGIINGIASQTSGRLYDKFGPRALVIPGALIVVIVMFFFSKVTILTSFTTFIVLHCLLMFGVALIMTPIQTNGLNQLPPKYYPHGAAILNTLVQVAGAIGIAVFVTVLSSSQARFLENVGGNVEANQAEALIAGVQSVFAIGFVFASICLFLALFIKRPVTSEGLDILEEKEKDKPVHLTP</sequence>
<evidence type="ECO:0000256" key="6">
    <source>
        <dbReference type="ARBA" id="ARBA00023136"/>
    </source>
</evidence>
<name>W4QPH1_HALA3</name>
<dbReference type="PRINTS" id="PR01036">
    <property type="entry name" value="TCRTETB"/>
</dbReference>
<keyword evidence="6 7" id="KW-0472">Membrane</keyword>
<feature type="transmembrane region" description="Helical" evidence="7">
    <location>
        <begin position="364"/>
        <end position="385"/>
    </location>
</feature>
<feature type="transmembrane region" description="Helical" evidence="7">
    <location>
        <begin position="241"/>
        <end position="256"/>
    </location>
</feature>
<keyword evidence="2" id="KW-0813">Transport</keyword>
<feature type="transmembrane region" description="Helical" evidence="7">
    <location>
        <begin position="150"/>
        <end position="169"/>
    </location>
</feature>
<feature type="domain" description="Major facilitator superfamily (MFS) profile" evidence="8">
    <location>
        <begin position="22"/>
        <end position="480"/>
    </location>
</feature>
<gene>
    <name evidence="9" type="ORF">JCM9157_1030</name>
</gene>
<keyword evidence="3" id="KW-1003">Cell membrane</keyword>
<evidence type="ECO:0000256" key="1">
    <source>
        <dbReference type="ARBA" id="ARBA00004651"/>
    </source>
</evidence>
<dbReference type="EMBL" id="BAUV01000005">
    <property type="protein sequence ID" value="GAE34000.1"/>
    <property type="molecule type" value="Genomic_DNA"/>
</dbReference>
<comment type="subcellular location">
    <subcellularLocation>
        <location evidence="1">Cell membrane</location>
        <topology evidence="1">Multi-pass membrane protein</topology>
    </subcellularLocation>
</comment>
<feature type="transmembrane region" description="Helical" evidence="7">
    <location>
        <begin position="307"/>
        <end position="326"/>
    </location>
</feature>
<evidence type="ECO:0000256" key="4">
    <source>
        <dbReference type="ARBA" id="ARBA00022692"/>
    </source>
</evidence>
<dbReference type="Proteomes" id="UP000018896">
    <property type="component" value="Unassembled WGS sequence"/>
</dbReference>
<dbReference type="STRING" id="1236973.JCM9157_1030"/>
<evidence type="ECO:0000256" key="2">
    <source>
        <dbReference type="ARBA" id="ARBA00022448"/>
    </source>
</evidence>
<feature type="transmembrane region" description="Helical" evidence="7">
    <location>
        <begin position="20"/>
        <end position="45"/>
    </location>
</feature>
<feature type="transmembrane region" description="Helical" evidence="7">
    <location>
        <begin position="87"/>
        <end position="107"/>
    </location>
</feature>
<dbReference type="PROSITE" id="PS50850">
    <property type="entry name" value="MFS"/>
    <property type="match status" value="1"/>
</dbReference>
<dbReference type="GO" id="GO:0022857">
    <property type="term" value="F:transmembrane transporter activity"/>
    <property type="evidence" value="ECO:0007669"/>
    <property type="project" value="InterPro"/>
</dbReference>
<dbReference type="Pfam" id="PF07690">
    <property type="entry name" value="MFS_1"/>
    <property type="match status" value="1"/>
</dbReference>
<dbReference type="InterPro" id="IPR011701">
    <property type="entry name" value="MFS"/>
</dbReference>
<evidence type="ECO:0000259" key="8">
    <source>
        <dbReference type="PROSITE" id="PS50850"/>
    </source>
</evidence>
<evidence type="ECO:0000256" key="7">
    <source>
        <dbReference type="SAM" id="Phobius"/>
    </source>
</evidence>
<dbReference type="Gene3D" id="1.20.1720.10">
    <property type="entry name" value="Multidrug resistance protein D"/>
    <property type="match status" value="1"/>
</dbReference>
<dbReference type="eggNOG" id="COG2814">
    <property type="taxonomic scope" value="Bacteria"/>
</dbReference>
<feature type="transmembrane region" description="Helical" evidence="7">
    <location>
        <begin position="113"/>
        <end position="138"/>
    </location>
</feature>
<feature type="transmembrane region" description="Helical" evidence="7">
    <location>
        <begin position="175"/>
        <end position="196"/>
    </location>
</feature>
<feature type="transmembrane region" description="Helical" evidence="7">
    <location>
        <begin position="406"/>
        <end position="429"/>
    </location>
</feature>
<evidence type="ECO:0000313" key="9">
    <source>
        <dbReference type="EMBL" id="GAE34000.1"/>
    </source>
</evidence>
<dbReference type="GO" id="GO:0005886">
    <property type="term" value="C:plasma membrane"/>
    <property type="evidence" value="ECO:0007669"/>
    <property type="project" value="UniProtKB-SubCell"/>
</dbReference>
<reference evidence="9 10" key="1">
    <citation type="journal article" date="2014" name="Genome Announc.">
        <title>Draft Genome Sequences of Three Alkaliphilic Bacillus Strains, Bacillus wakoensis JCM 9140T, Bacillus akibai JCM 9157T, and Bacillus hemicellulosilyticus JCM 9152T.</title>
        <authorList>
            <person name="Yuki M."/>
            <person name="Oshima K."/>
            <person name="Suda W."/>
            <person name="Oshida Y."/>
            <person name="Kitamura K."/>
            <person name="Iida T."/>
            <person name="Hattori M."/>
            <person name="Ohkuma M."/>
        </authorList>
    </citation>
    <scope>NUCLEOTIDE SEQUENCE [LARGE SCALE GENOMIC DNA]</scope>
    <source>
        <strain evidence="9 10">JCM 9157</strain>
    </source>
</reference>
<keyword evidence="5 7" id="KW-1133">Transmembrane helix</keyword>
<evidence type="ECO:0000256" key="5">
    <source>
        <dbReference type="ARBA" id="ARBA00022989"/>
    </source>
</evidence>
<evidence type="ECO:0000313" key="10">
    <source>
        <dbReference type="Proteomes" id="UP000018896"/>
    </source>
</evidence>
<organism evidence="9 10">
    <name type="scientific">Halalkalibacter akibai (strain ATCC 43226 / DSM 21942 / CIP 109018 / JCM 9157 / 1139)</name>
    <name type="common">Bacillus akibai</name>
    <dbReference type="NCBI Taxonomy" id="1236973"/>
    <lineage>
        <taxon>Bacteria</taxon>
        <taxon>Bacillati</taxon>
        <taxon>Bacillota</taxon>
        <taxon>Bacilli</taxon>
        <taxon>Bacillales</taxon>
        <taxon>Bacillaceae</taxon>
        <taxon>Halalkalibacter</taxon>
    </lineage>
</organism>
<dbReference type="AlphaFoldDB" id="W4QPH1"/>
<dbReference type="SUPFAM" id="SSF103473">
    <property type="entry name" value="MFS general substrate transporter"/>
    <property type="match status" value="1"/>
</dbReference>
<protein>
    <submittedName>
        <fullName evidence="9">Drug resistance transporter</fullName>
    </submittedName>
</protein>
<feature type="transmembrane region" description="Helical" evidence="7">
    <location>
        <begin position="338"/>
        <end position="358"/>
    </location>
</feature>
<feature type="transmembrane region" description="Helical" evidence="7">
    <location>
        <begin position="449"/>
        <end position="475"/>
    </location>
</feature>
<dbReference type="CDD" id="cd17503">
    <property type="entry name" value="MFS_LmrB_MDR_like"/>
    <property type="match status" value="1"/>
</dbReference>
<dbReference type="InterPro" id="IPR004638">
    <property type="entry name" value="EmrB-like"/>
</dbReference>